<protein>
    <submittedName>
        <fullName evidence="2">Uncharacterized protein</fullName>
    </submittedName>
</protein>
<evidence type="ECO:0000313" key="1">
    <source>
        <dbReference type="EMBL" id="KAB0633216.1"/>
    </source>
</evidence>
<dbReference type="EMBL" id="VZOK01000071">
    <property type="protein sequence ID" value="KAB0633216.1"/>
    <property type="molecule type" value="Genomic_DNA"/>
</dbReference>
<reference evidence="2 3" key="1">
    <citation type="submission" date="2015-11" db="EMBL/GenBank/DDBJ databases">
        <title>Expanding the genomic diversity of Burkholderia species for the development of highly accurate diagnostics.</title>
        <authorList>
            <person name="Sahl J."/>
            <person name="Keim P."/>
            <person name="Wagner D."/>
        </authorList>
    </citation>
    <scope>NUCLEOTIDE SEQUENCE [LARGE SCALE GENOMIC DNA]</scope>
    <source>
        <strain evidence="2 3">MSMB1960WGS</strain>
    </source>
</reference>
<name>A0A106P2S2_9BURK</name>
<dbReference type="Proteomes" id="UP000068603">
    <property type="component" value="Unassembled WGS sequence"/>
</dbReference>
<dbReference type="Proteomes" id="UP000473470">
    <property type="component" value="Unassembled WGS sequence"/>
</dbReference>
<dbReference type="RefSeq" id="WP_059880133.1">
    <property type="nucleotide sequence ID" value="NZ_CABVPM010000067.1"/>
</dbReference>
<sequence length="368" mass="40685">MKQFVRVISVRYDCAAKPARHPHEPLETYVTRLQNHLLEHLHEAVSLALYAVQAEHDEADARRLPVTFVTAPEFYWNVPWHALRDLRDVHELPALQIGPVCDAIAEVAEQFPAWHFGHIVFLPGTAAMLFEVPRPPGTAQAAQHGALFESLNYVYATTNFLPPFDAGDDAGLRRAAVWPKHHTSRIDYGLQTSERADAGSRTFQLADGSPVEVLQESAVAPHGTTAPHAPGAGRYGARMAEGFDNRHDGVPPFGIDICRDYLLWRNAPSPRDAKAPHLAEPRYVIDFVPSYGVNITDAAFPVPPSLQYIVHNDGRAARQVVVFEVDRTRPRWNRVAPARCMRHLGAAAGEQVAIHEFTVDVPGQGGAQ</sequence>
<dbReference type="KEGG" id="bstg:WT74_29495"/>
<proteinExistence type="predicted"/>
<dbReference type="AlphaFoldDB" id="A0A106P2S2"/>
<evidence type="ECO:0000313" key="2">
    <source>
        <dbReference type="EMBL" id="KWA59578.1"/>
    </source>
</evidence>
<gene>
    <name evidence="1" type="ORF">F7R25_30550</name>
    <name evidence="2" type="ORF">WT44_18605</name>
</gene>
<reference evidence="1 4" key="2">
    <citation type="submission" date="2019-09" db="EMBL/GenBank/DDBJ databases">
        <title>Draft genome sequences of 48 bacterial type strains from the CCUG.</title>
        <authorList>
            <person name="Tunovic T."/>
            <person name="Pineiro-Iglesias B."/>
            <person name="Unosson C."/>
            <person name="Inganas E."/>
            <person name="Ohlen M."/>
            <person name="Cardew S."/>
            <person name="Jensie-Markopoulos S."/>
            <person name="Salva-Serra F."/>
            <person name="Jaen-Luchoro D."/>
            <person name="Karlsson R."/>
            <person name="Svensson-Stadler L."/>
            <person name="Chun J."/>
            <person name="Moore E."/>
        </authorList>
    </citation>
    <scope>NUCLEOTIDE SEQUENCE [LARGE SCALE GENOMIC DNA]</scope>
    <source>
        <strain evidence="1 4">CCUG 65686</strain>
    </source>
</reference>
<dbReference type="EMBL" id="LPHB01000053">
    <property type="protein sequence ID" value="KWA59578.1"/>
    <property type="molecule type" value="Genomic_DNA"/>
</dbReference>
<dbReference type="STRING" id="1503054.WT74_29495"/>
<comment type="caution">
    <text evidence="2">The sequence shown here is derived from an EMBL/GenBank/DDBJ whole genome shotgun (WGS) entry which is preliminary data.</text>
</comment>
<evidence type="ECO:0000313" key="4">
    <source>
        <dbReference type="Proteomes" id="UP000473470"/>
    </source>
</evidence>
<evidence type="ECO:0000313" key="3">
    <source>
        <dbReference type="Proteomes" id="UP000068603"/>
    </source>
</evidence>
<accession>A0A106P2S2</accession>
<organism evidence="2">
    <name type="scientific">Burkholderia stagnalis</name>
    <dbReference type="NCBI Taxonomy" id="1503054"/>
    <lineage>
        <taxon>Bacteria</taxon>
        <taxon>Pseudomonadati</taxon>
        <taxon>Pseudomonadota</taxon>
        <taxon>Betaproteobacteria</taxon>
        <taxon>Burkholderiales</taxon>
        <taxon>Burkholderiaceae</taxon>
        <taxon>Burkholderia</taxon>
        <taxon>Burkholderia cepacia complex</taxon>
    </lineage>
</organism>